<dbReference type="NCBIfam" id="NF038180">
    <property type="entry name" value="leader_pinensin"/>
    <property type="match status" value="1"/>
</dbReference>
<reference evidence="1" key="1">
    <citation type="submission" date="2021-01" db="EMBL/GenBank/DDBJ databases">
        <title>Fulvivirga kasyanovii gen. nov., sp nov., a novel member of the phylum Bacteroidetes isolated from seawater in a mussel farm.</title>
        <authorList>
            <person name="Zhao L.-H."/>
            <person name="Wang Z.-J."/>
        </authorList>
    </citation>
    <scope>NUCLEOTIDE SEQUENCE</scope>
    <source>
        <strain evidence="1">29W222</strain>
    </source>
</reference>
<evidence type="ECO:0000313" key="2">
    <source>
        <dbReference type="Proteomes" id="UP000614216"/>
    </source>
</evidence>
<dbReference type="Proteomes" id="UP000614216">
    <property type="component" value="Unassembled WGS sequence"/>
</dbReference>
<comment type="caution">
    <text evidence="1">The sequence shown here is derived from an EMBL/GenBank/DDBJ whole genome shotgun (WGS) entry which is preliminary data.</text>
</comment>
<evidence type="ECO:0000313" key="1">
    <source>
        <dbReference type="EMBL" id="MBL6444718.1"/>
    </source>
</evidence>
<keyword evidence="2" id="KW-1185">Reference proteome</keyword>
<accession>A0A937FTR4</accession>
<name>A0A937FTR4_9BACT</name>
<dbReference type="AlphaFoldDB" id="A0A937FTR4"/>
<dbReference type="EMBL" id="JAEUGD010000001">
    <property type="protein sequence ID" value="MBL6444718.1"/>
    <property type="molecule type" value="Genomic_DNA"/>
</dbReference>
<dbReference type="RefSeq" id="WP_202854263.1">
    <property type="nucleotide sequence ID" value="NZ_JAEUGD010000001.1"/>
</dbReference>
<proteinExistence type="predicted"/>
<protein>
    <submittedName>
        <fullName evidence="1">Pinensin family lanthipeptide</fullName>
    </submittedName>
</protein>
<sequence>MKRKIKLTDLKVKSFVTSEKQKLSGEKPFLHASHTHQLVLVLALLLSPY</sequence>
<gene>
    <name evidence="1" type="ORF">JMN32_00250</name>
</gene>
<organism evidence="1 2">
    <name type="scientific">Fulvivirga marina</name>
    <dbReference type="NCBI Taxonomy" id="2494733"/>
    <lineage>
        <taxon>Bacteria</taxon>
        <taxon>Pseudomonadati</taxon>
        <taxon>Bacteroidota</taxon>
        <taxon>Cytophagia</taxon>
        <taxon>Cytophagales</taxon>
        <taxon>Fulvivirgaceae</taxon>
        <taxon>Fulvivirga</taxon>
    </lineage>
</organism>
<dbReference type="InterPro" id="IPR059231">
    <property type="entry name" value="Leader_pinensin"/>
</dbReference>